<proteinExistence type="predicted"/>
<dbReference type="NCBIfam" id="TIGR04398">
    <property type="entry name" value="SLAP_DUP"/>
    <property type="match status" value="2"/>
</dbReference>
<protein>
    <submittedName>
        <fullName evidence="1">Accessory Sec system S-layer assembly protein</fullName>
    </submittedName>
</protein>
<dbReference type="AlphaFoldDB" id="A0A927CVE5"/>
<evidence type="ECO:0000313" key="2">
    <source>
        <dbReference type="Proteomes" id="UP000602076"/>
    </source>
</evidence>
<organism evidence="1 2">
    <name type="scientific">Peribacillus faecalis</name>
    <dbReference type="NCBI Taxonomy" id="2772559"/>
    <lineage>
        <taxon>Bacteria</taxon>
        <taxon>Bacillati</taxon>
        <taxon>Bacillota</taxon>
        <taxon>Bacilli</taxon>
        <taxon>Bacillales</taxon>
        <taxon>Bacillaceae</taxon>
        <taxon>Peribacillus</taxon>
    </lineage>
</organism>
<sequence length="298" mass="33873">MFSIFRKSKKMKNEGKDSAFSSKELINTEDDHKKVDVNEDIETALSLHASWALSAEQTYVYRFLNNELAPLKPNQISLAGTEMRREGDDLLAIAFVRNSLSKAIKFEKVTLLLLDVDQQPIARHEFDMSQLGELPGRSSRPWQFIFPKNSIIKQEFSTTDWSIAFEIKQKHKLDLEESWNTSLSTEDKEKLKKIVDDLTPPKEGEVNFMGLQAHRIESGDLHVTVLIRNGSSKTINLQLLPLEIHDASKKVIAKGGFQLDNLQVVANTTKPWTFIFPAALVTEKEIDLKSWTISTVCQ</sequence>
<comment type="caution">
    <text evidence="1">The sequence shown here is derived from an EMBL/GenBank/DDBJ whole genome shotgun (WGS) entry which is preliminary data.</text>
</comment>
<accession>A0A927CVE5</accession>
<dbReference type="Proteomes" id="UP000602076">
    <property type="component" value="Unassembled WGS sequence"/>
</dbReference>
<dbReference type="InterPro" id="IPR030910">
    <property type="entry name" value="SLAP_dom"/>
</dbReference>
<evidence type="ECO:0000313" key="1">
    <source>
        <dbReference type="EMBL" id="MBD3108513.1"/>
    </source>
</evidence>
<gene>
    <name evidence="1" type="ORF">IEO70_09045</name>
</gene>
<dbReference type="NCBIfam" id="TIGR04399">
    <property type="entry name" value="acc_Sec_SLAP"/>
    <property type="match status" value="1"/>
</dbReference>
<name>A0A927CVE5_9BACI</name>
<dbReference type="RefSeq" id="WP_190998056.1">
    <property type="nucleotide sequence ID" value="NZ_JACXSI010000019.1"/>
</dbReference>
<reference evidence="1" key="1">
    <citation type="submission" date="2020-09" db="EMBL/GenBank/DDBJ databases">
        <title>Bacillus faecalis sp. nov., a moderately halophilic bacterium isolated from cow faeces.</title>
        <authorList>
            <person name="Jiang L."/>
            <person name="Lee J."/>
        </authorList>
    </citation>
    <scope>NUCLEOTIDE SEQUENCE</scope>
    <source>
        <strain evidence="1">AGMB 02131</strain>
    </source>
</reference>
<dbReference type="EMBL" id="JACXSI010000019">
    <property type="protein sequence ID" value="MBD3108513.1"/>
    <property type="molecule type" value="Genomic_DNA"/>
</dbReference>
<dbReference type="InterPro" id="IPR030911">
    <property type="entry name" value="Sec_acc_SLAP"/>
</dbReference>
<keyword evidence="2" id="KW-1185">Reference proteome</keyword>